<dbReference type="InterPro" id="IPR036388">
    <property type="entry name" value="WH-like_DNA-bd_sf"/>
</dbReference>
<gene>
    <name evidence="5" type="ORF">HYN69_01365</name>
</gene>
<keyword evidence="6" id="KW-1185">Reference proteome</keyword>
<dbReference type="Pfam" id="PF09339">
    <property type="entry name" value="HTH_IclR"/>
    <property type="match status" value="1"/>
</dbReference>
<dbReference type="InterPro" id="IPR036390">
    <property type="entry name" value="WH_DNA-bd_sf"/>
</dbReference>
<dbReference type="PANTHER" id="PTHR30136:SF34">
    <property type="entry name" value="TRANSCRIPTIONAL REGULATOR"/>
    <property type="match status" value="1"/>
</dbReference>
<keyword evidence="3" id="KW-0804">Transcription</keyword>
<dbReference type="OrthoDB" id="9807558at2"/>
<evidence type="ECO:0000259" key="4">
    <source>
        <dbReference type="PROSITE" id="PS51078"/>
    </source>
</evidence>
<keyword evidence="1" id="KW-0805">Transcription regulation</keyword>
<proteinExistence type="predicted"/>
<dbReference type="InterPro" id="IPR012794">
    <property type="entry name" value="PcaR_PcaU"/>
</dbReference>
<dbReference type="PANTHER" id="PTHR30136">
    <property type="entry name" value="HELIX-TURN-HELIX TRANSCRIPTIONAL REGULATOR, ICLR FAMILY"/>
    <property type="match status" value="1"/>
</dbReference>
<name>A0A2S0UHN7_9RHOB</name>
<dbReference type="GO" id="GO:0003677">
    <property type="term" value="F:DNA binding"/>
    <property type="evidence" value="ECO:0007669"/>
    <property type="project" value="UniProtKB-KW"/>
</dbReference>
<reference evidence="5 6" key="1">
    <citation type="submission" date="2018-04" db="EMBL/GenBank/DDBJ databases">
        <title>Genome sequencing of Gemmobacter.</title>
        <authorList>
            <person name="Yi H."/>
            <person name="Baek M.-G."/>
        </authorList>
    </citation>
    <scope>NUCLEOTIDE SEQUENCE [LARGE SCALE GENOMIC DNA]</scope>
    <source>
        <strain evidence="5 6">HYN0069</strain>
    </source>
</reference>
<dbReference type="InterPro" id="IPR005471">
    <property type="entry name" value="Tscrpt_reg_IclR_N"/>
</dbReference>
<dbReference type="GO" id="GO:0045893">
    <property type="term" value="P:positive regulation of DNA-templated transcription"/>
    <property type="evidence" value="ECO:0007669"/>
    <property type="project" value="InterPro"/>
</dbReference>
<sequence length="254" mass="26687">MAITERDIMGGLAKGLAVIETFGTDTPRQSITGVAAASGLDRATARRCLLTLAHHGYADWDGKFFTLTPRVLRLGTACLASMPMPAIVQPALDTLSDRIGESSSVSILDGAEIVYVARAAQRKVMSISLMPGSRLPAYCTSMGRVMLAALPAPAAKELIGSAPLTPRTPYTLTDPEAVVSEISKVREQGFAVIDQEVELGLCSVAVPLVNARGRVIAALNVGLAAGPEPIADVAARLVPELRSVATQLRGLLRF</sequence>
<evidence type="ECO:0000256" key="1">
    <source>
        <dbReference type="ARBA" id="ARBA00023015"/>
    </source>
</evidence>
<dbReference type="Gene3D" id="1.10.10.10">
    <property type="entry name" value="Winged helix-like DNA-binding domain superfamily/Winged helix DNA-binding domain"/>
    <property type="match status" value="1"/>
</dbReference>
<dbReference type="PROSITE" id="PS51078">
    <property type="entry name" value="ICLR_ED"/>
    <property type="match status" value="1"/>
</dbReference>
<evidence type="ECO:0000313" key="5">
    <source>
        <dbReference type="EMBL" id="AWB47332.1"/>
    </source>
</evidence>
<dbReference type="GO" id="GO:0046278">
    <property type="term" value="P:3,4-dihydroxybenzoate metabolic process"/>
    <property type="evidence" value="ECO:0007669"/>
    <property type="project" value="InterPro"/>
</dbReference>
<dbReference type="InterPro" id="IPR050707">
    <property type="entry name" value="HTH_MetabolicPath_Reg"/>
</dbReference>
<dbReference type="NCBIfam" id="TIGR02431">
    <property type="entry name" value="pcaR_pcaU"/>
    <property type="match status" value="1"/>
</dbReference>
<keyword evidence="2" id="KW-0238">DNA-binding</keyword>
<evidence type="ECO:0000256" key="3">
    <source>
        <dbReference type="ARBA" id="ARBA00023163"/>
    </source>
</evidence>
<organism evidence="5 6">
    <name type="scientific">Paragemmobacter aquarius</name>
    <dbReference type="NCBI Taxonomy" id="2169400"/>
    <lineage>
        <taxon>Bacteria</taxon>
        <taxon>Pseudomonadati</taxon>
        <taxon>Pseudomonadota</taxon>
        <taxon>Alphaproteobacteria</taxon>
        <taxon>Rhodobacterales</taxon>
        <taxon>Paracoccaceae</taxon>
        <taxon>Paragemmobacter</taxon>
    </lineage>
</organism>
<evidence type="ECO:0000256" key="2">
    <source>
        <dbReference type="ARBA" id="ARBA00023125"/>
    </source>
</evidence>
<dbReference type="SMART" id="SM00346">
    <property type="entry name" value="HTH_ICLR"/>
    <property type="match status" value="1"/>
</dbReference>
<feature type="domain" description="IclR-ED" evidence="4">
    <location>
        <begin position="70"/>
        <end position="254"/>
    </location>
</feature>
<dbReference type="Proteomes" id="UP000244496">
    <property type="component" value="Chromosome"/>
</dbReference>
<dbReference type="InterPro" id="IPR014757">
    <property type="entry name" value="Tscrpt_reg_IclR_C"/>
</dbReference>
<dbReference type="Gene3D" id="3.30.450.40">
    <property type="match status" value="1"/>
</dbReference>
<protein>
    <submittedName>
        <fullName evidence="5">IclR family transcriptional regulator</fullName>
    </submittedName>
</protein>
<dbReference type="AlphaFoldDB" id="A0A2S0UHN7"/>
<dbReference type="SUPFAM" id="SSF46785">
    <property type="entry name" value="Winged helix' DNA-binding domain"/>
    <property type="match status" value="1"/>
</dbReference>
<accession>A0A2S0UHN7</accession>
<dbReference type="Pfam" id="PF01614">
    <property type="entry name" value="IclR_C"/>
    <property type="match status" value="1"/>
</dbReference>
<dbReference type="GO" id="GO:0045892">
    <property type="term" value="P:negative regulation of DNA-templated transcription"/>
    <property type="evidence" value="ECO:0007669"/>
    <property type="project" value="TreeGrafter"/>
</dbReference>
<dbReference type="InterPro" id="IPR029016">
    <property type="entry name" value="GAF-like_dom_sf"/>
</dbReference>
<dbReference type="KEGG" id="geh:HYN69_01365"/>
<dbReference type="GO" id="GO:0003700">
    <property type="term" value="F:DNA-binding transcription factor activity"/>
    <property type="evidence" value="ECO:0007669"/>
    <property type="project" value="TreeGrafter"/>
</dbReference>
<evidence type="ECO:0000313" key="6">
    <source>
        <dbReference type="Proteomes" id="UP000244496"/>
    </source>
</evidence>
<dbReference type="EMBL" id="CP028918">
    <property type="protein sequence ID" value="AWB47332.1"/>
    <property type="molecule type" value="Genomic_DNA"/>
</dbReference>
<dbReference type="RefSeq" id="WP_108434161.1">
    <property type="nucleotide sequence ID" value="NZ_CP028918.1"/>
</dbReference>
<dbReference type="SUPFAM" id="SSF55781">
    <property type="entry name" value="GAF domain-like"/>
    <property type="match status" value="1"/>
</dbReference>